<dbReference type="Pfam" id="PF02661">
    <property type="entry name" value="Fic"/>
    <property type="match status" value="1"/>
</dbReference>
<feature type="binding site" evidence="2">
    <location>
        <begin position="255"/>
        <end position="256"/>
    </location>
    <ligand>
        <name>ATP</name>
        <dbReference type="ChEBI" id="CHEBI:30616"/>
    </ligand>
</feature>
<dbReference type="AlphaFoldDB" id="A0A4R7JJK4"/>
<dbReference type="PANTHER" id="PTHR13504:SF33">
    <property type="entry name" value="FIC FAMILY PROTEIN"/>
    <property type="match status" value="1"/>
</dbReference>
<accession>A0A4R7JJK4</accession>
<comment type="caution">
    <text evidence="4">The sequence shown here is derived from an EMBL/GenBank/DDBJ whole genome shotgun (WGS) entry which is preliminary data.</text>
</comment>
<dbReference type="EMBL" id="SOAX01000007">
    <property type="protein sequence ID" value="TDT37744.1"/>
    <property type="molecule type" value="Genomic_DNA"/>
</dbReference>
<dbReference type="InterPro" id="IPR036388">
    <property type="entry name" value="WH-like_DNA-bd_sf"/>
</dbReference>
<keyword evidence="2" id="KW-0067">ATP-binding</keyword>
<dbReference type="OrthoDB" id="9807853at2"/>
<evidence type="ECO:0000256" key="1">
    <source>
        <dbReference type="PIRSR" id="PIRSR640198-1"/>
    </source>
</evidence>
<dbReference type="SUPFAM" id="SSF46785">
    <property type="entry name" value="Winged helix' DNA-binding domain"/>
    <property type="match status" value="1"/>
</dbReference>
<feature type="domain" description="Fido" evidence="3">
    <location>
        <begin position="120"/>
        <end position="278"/>
    </location>
</feature>
<dbReference type="PROSITE" id="PS51459">
    <property type="entry name" value="FIDO"/>
    <property type="match status" value="1"/>
</dbReference>
<dbReference type="PANTHER" id="PTHR13504">
    <property type="entry name" value="FIDO DOMAIN-CONTAINING PROTEIN DDB_G0283145"/>
    <property type="match status" value="1"/>
</dbReference>
<evidence type="ECO:0000259" key="3">
    <source>
        <dbReference type="PROSITE" id="PS51459"/>
    </source>
</evidence>
<feature type="binding site" evidence="2">
    <location>
        <begin position="217"/>
        <end position="224"/>
    </location>
    <ligand>
        <name>ATP</name>
        <dbReference type="ChEBI" id="CHEBI:30616"/>
    </ligand>
</feature>
<evidence type="ECO:0000313" key="4">
    <source>
        <dbReference type="EMBL" id="TDT37744.1"/>
    </source>
</evidence>
<name>A0A4R7JJK4_9GAMM</name>
<sequence length="390" mass="44696">MPTPENRTYQWIWQRPDWPEFDWATSVTALTRDIQKQIGQLLGKADVLDDTGKEKMLDTLLHNILASSAIEGERLDALSVKSSLANRLGVMHEQQYPTSARSEGVADMMLDAIDNRYEDLTLERLLQWHRWLFPEPPRIGHSVAVGSLRNEEMEVVSWRGADRKHIHFIAPPPHRLEREVNAFLNWFNESRDQDTMDPLERAALAHLWFVTIHPFDDGNGRITRAITDLALAQADDQSIRLYAMSEAILDNRKGYYDILESTQRNGLDISRWMTWFMETLSEALDQAQLAINRTIQKARFWQRFEGVELNGSQQKLLNRLLEGGPDNFEDGISAAKYQKLAKVSKATATRHLSDLAKKGCLEKCPEGGRSTRYHLPECYRSDNHSAGGKR</sequence>
<keyword evidence="2" id="KW-0547">Nucleotide-binding</keyword>
<dbReference type="InterPro" id="IPR040198">
    <property type="entry name" value="Fido_containing"/>
</dbReference>
<dbReference type="InterPro" id="IPR036597">
    <property type="entry name" value="Fido-like_dom_sf"/>
</dbReference>
<gene>
    <name evidence="4" type="ORF">DES49_2704</name>
</gene>
<dbReference type="InterPro" id="IPR003812">
    <property type="entry name" value="Fido"/>
</dbReference>
<dbReference type="RefSeq" id="WP_133736940.1">
    <property type="nucleotide sequence ID" value="NZ_SOAX01000007.1"/>
</dbReference>
<keyword evidence="5" id="KW-1185">Reference proteome</keyword>
<evidence type="ECO:0000313" key="5">
    <source>
        <dbReference type="Proteomes" id="UP000295830"/>
    </source>
</evidence>
<organism evidence="4 5">
    <name type="scientific">Halospina denitrificans</name>
    <dbReference type="NCBI Taxonomy" id="332522"/>
    <lineage>
        <taxon>Bacteria</taxon>
        <taxon>Pseudomonadati</taxon>
        <taxon>Pseudomonadota</taxon>
        <taxon>Gammaproteobacteria</taxon>
        <taxon>Halospina</taxon>
    </lineage>
</organism>
<feature type="binding site" evidence="2">
    <location>
        <position position="265"/>
    </location>
    <ligand>
        <name>ATP</name>
        <dbReference type="ChEBI" id="CHEBI:30616"/>
    </ligand>
</feature>
<reference evidence="4 5" key="1">
    <citation type="submission" date="2019-03" db="EMBL/GenBank/DDBJ databases">
        <title>Genomic Encyclopedia of Type Strains, Phase IV (KMG-IV): sequencing the most valuable type-strain genomes for metagenomic binning, comparative biology and taxonomic classification.</title>
        <authorList>
            <person name="Goeker M."/>
        </authorList>
    </citation>
    <scope>NUCLEOTIDE SEQUENCE [LARGE SCALE GENOMIC DNA]</scope>
    <source>
        <strain evidence="4 5">DSM 15505</strain>
    </source>
</reference>
<dbReference type="Proteomes" id="UP000295830">
    <property type="component" value="Unassembled WGS sequence"/>
</dbReference>
<evidence type="ECO:0000256" key="2">
    <source>
        <dbReference type="PIRSR" id="PIRSR640198-2"/>
    </source>
</evidence>
<dbReference type="SUPFAM" id="SSF140931">
    <property type="entry name" value="Fic-like"/>
    <property type="match status" value="1"/>
</dbReference>
<protein>
    <submittedName>
        <fullName evidence="4">Fic family protein</fullName>
    </submittedName>
</protein>
<dbReference type="Gene3D" id="1.10.3290.10">
    <property type="entry name" value="Fido-like domain"/>
    <property type="match status" value="1"/>
</dbReference>
<dbReference type="Pfam" id="PF13776">
    <property type="entry name" value="DUF4172"/>
    <property type="match status" value="1"/>
</dbReference>
<dbReference type="GO" id="GO:0005524">
    <property type="term" value="F:ATP binding"/>
    <property type="evidence" value="ECO:0007669"/>
    <property type="project" value="UniProtKB-KW"/>
</dbReference>
<proteinExistence type="predicted"/>
<dbReference type="InterPro" id="IPR036390">
    <property type="entry name" value="WH_DNA-bd_sf"/>
</dbReference>
<feature type="active site" evidence="1">
    <location>
        <position position="213"/>
    </location>
</feature>
<dbReference type="Gene3D" id="1.10.10.10">
    <property type="entry name" value="Winged helix-like DNA-binding domain superfamily/Winged helix DNA-binding domain"/>
    <property type="match status" value="1"/>
</dbReference>
<dbReference type="InterPro" id="IPR025230">
    <property type="entry name" value="DUF4172"/>
</dbReference>